<comment type="caution">
    <text evidence="2">The sequence shown here is derived from an EMBL/GenBank/DDBJ whole genome shotgun (WGS) entry which is preliminary data.</text>
</comment>
<dbReference type="EMBL" id="VTEH01000003">
    <property type="protein sequence ID" value="TYR76571.1"/>
    <property type="molecule type" value="Genomic_DNA"/>
</dbReference>
<evidence type="ECO:0000313" key="3">
    <source>
        <dbReference type="Proteomes" id="UP000323317"/>
    </source>
</evidence>
<evidence type="ECO:0000259" key="1">
    <source>
        <dbReference type="PROSITE" id="PS51186"/>
    </source>
</evidence>
<name>A0A5D4KH06_9BACI</name>
<dbReference type="Proteomes" id="UP000323317">
    <property type="component" value="Unassembled WGS sequence"/>
</dbReference>
<dbReference type="PROSITE" id="PS51186">
    <property type="entry name" value="GNAT"/>
    <property type="match status" value="1"/>
</dbReference>
<proteinExistence type="predicted"/>
<dbReference type="InterPro" id="IPR016181">
    <property type="entry name" value="Acyl_CoA_acyltransferase"/>
</dbReference>
<feature type="domain" description="N-acetyltransferase" evidence="1">
    <location>
        <begin position="133"/>
        <end position="284"/>
    </location>
</feature>
<organism evidence="2 3">
    <name type="scientific">Rossellomorea vietnamensis</name>
    <dbReference type="NCBI Taxonomy" id="218284"/>
    <lineage>
        <taxon>Bacteria</taxon>
        <taxon>Bacillati</taxon>
        <taxon>Bacillota</taxon>
        <taxon>Bacilli</taxon>
        <taxon>Bacillales</taxon>
        <taxon>Bacillaceae</taxon>
        <taxon>Rossellomorea</taxon>
    </lineage>
</organism>
<dbReference type="InterPro" id="IPR000182">
    <property type="entry name" value="GNAT_dom"/>
</dbReference>
<gene>
    <name evidence="2" type="primary">ablB</name>
    <name evidence="2" type="ORF">FZC79_06745</name>
</gene>
<dbReference type="AlphaFoldDB" id="A0A5D4KH06"/>
<evidence type="ECO:0000313" key="2">
    <source>
        <dbReference type="EMBL" id="TYR76571.1"/>
    </source>
</evidence>
<dbReference type="Pfam" id="PF00583">
    <property type="entry name" value="Acetyltransf_1"/>
    <property type="match status" value="1"/>
</dbReference>
<sequence length="286" mass="32843">MKKAGRGMQYTKEIKGDRASVKIYCDSFNERIRIDGYSGNLDEVNEMINKAAQEAAAEKVIIKSQREHLHYFIENGYELEAYINGYFHGSDAYFLAKFLTVKRKMSTGWEKSNRILTEVQKLKPEDKYPLYSYSLQRADIDHAERLAGLYKRVFPVYPVPLQDAKYVRKSIESGTIFLFVEKSGEIISAASAEIDKCLRSAELTDCATLPAFRGGGLMKQLLNGLEEELVKQEFYCAYTIARSLSFGMNAAFRQLGYRYGGRLVNNCYIYDKMEDMNIWWKDLSAL</sequence>
<dbReference type="Gene3D" id="3.40.630.30">
    <property type="match status" value="1"/>
</dbReference>
<dbReference type="InterPro" id="IPR022525">
    <property type="entry name" value="GNAT_AblB"/>
</dbReference>
<dbReference type="NCBIfam" id="TIGR03827">
    <property type="entry name" value="GNAT_ablB"/>
    <property type="match status" value="1"/>
</dbReference>
<dbReference type="SUPFAM" id="SSF55729">
    <property type="entry name" value="Acyl-CoA N-acyltransferases (Nat)"/>
    <property type="match status" value="1"/>
</dbReference>
<reference evidence="2 3" key="1">
    <citation type="submission" date="2019-08" db="EMBL/GenBank/DDBJ databases">
        <title>Bacillus genomes from the desert of Cuatro Cienegas, Coahuila.</title>
        <authorList>
            <person name="Olmedo-Alvarez G."/>
        </authorList>
    </citation>
    <scope>NUCLEOTIDE SEQUENCE [LARGE SCALE GENOMIC DNA]</scope>
    <source>
        <strain evidence="2 3">CH40_1T</strain>
    </source>
</reference>
<protein>
    <submittedName>
        <fullName evidence="2">Putative beta-lysine N-acetyltransferase</fullName>
    </submittedName>
</protein>
<dbReference type="GO" id="GO:0008080">
    <property type="term" value="F:N-acetyltransferase activity"/>
    <property type="evidence" value="ECO:0007669"/>
    <property type="project" value="InterPro"/>
</dbReference>
<keyword evidence="2" id="KW-0808">Transferase</keyword>
<accession>A0A5D4KH06</accession>
<dbReference type="CDD" id="cd04301">
    <property type="entry name" value="NAT_SF"/>
    <property type="match status" value="1"/>
</dbReference>